<dbReference type="AlphaFoldDB" id="U2J7Y0"/>
<dbReference type="Gene3D" id="3.30.70.2660">
    <property type="match status" value="1"/>
</dbReference>
<dbReference type="Proteomes" id="UP000016617">
    <property type="component" value="Unassembled WGS sequence"/>
</dbReference>
<keyword evidence="1" id="KW-0051">Antiviral defense</keyword>
<evidence type="ECO:0000313" key="2">
    <source>
        <dbReference type="EMBL" id="ERJ75890.1"/>
    </source>
</evidence>
<sequence length="244" mass="28369">MNKMKTILLKLAGPLQSWGTSSHFETRHTDFYPSKSAIIGLIAASLGYRRDEEQRLQRLNELDFAVRIDQQGNILRDYHIAQKYKSKGEFERTYVTNRYYLEDAIFIVAISHEDDELMSAIEKGLKNPYFQTFMGRRSLPLNADFIVETTSDSALESLKRLKWQAAEWFMSKHSHETSITLEIYADSFLSDKESNRLRQDRVISFSQKARKFGFRYEVRDLVDVSNPMAKKGETQHDIFSSIGD</sequence>
<dbReference type="InterPro" id="IPR021124">
    <property type="entry name" value="CRISPR-assoc_prot_Cas5"/>
</dbReference>
<evidence type="ECO:0000256" key="1">
    <source>
        <dbReference type="ARBA" id="ARBA00023118"/>
    </source>
</evidence>
<gene>
    <name evidence="2" type="ORF">HMPREF1557_01320</name>
</gene>
<accession>U2J7Y0</accession>
<dbReference type="InterPro" id="IPR010147">
    <property type="entry name" value="CRISPR-assoc_prot_CasD"/>
</dbReference>
<reference evidence="2 3" key="1">
    <citation type="submission" date="2013-06" db="EMBL/GenBank/DDBJ databases">
        <authorList>
            <person name="Weinstock G."/>
            <person name="Sodergren E."/>
            <person name="Lobos E.A."/>
            <person name="Fulton L."/>
            <person name="Fulton R."/>
            <person name="Courtney L."/>
            <person name="Fronick C."/>
            <person name="O'Laughlin M."/>
            <person name="Godfrey J."/>
            <person name="Wilson R.M."/>
            <person name="Miner T."/>
            <person name="Farmer C."/>
            <person name="Delehaunty K."/>
            <person name="Cordes M."/>
            <person name="Minx P."/>
            <person name="Tomlinson C."/>
            <person name="Chen J."/>
            <person name="Wollam A."/>
            <person name="Pepin K.H."/>
            <person name="Bhonagiri V."/>
            <person name="Zhang X."/>
            <person name="Warren W."/>
            <person name="Mitreva M."/>
            <person name="Mardis E.R."/>
            <person name="Wilson R.K."/>
        </authorList>
    </citation>
    <scope>NUCLEOTIDE SEQUENCE [LARGE SCALE GENOMIC DNA]</scope>
    <source>
        <strain evidence="2 3">W1703</strain>
    </source>
</reference>
<protein>
    <submittedName>
        <fullName evidence="2">CRISPR system CASCADE complex protein CasD</fullName>
    </submittedName>
</protein>
<dbReference type="EMBL" id="AWVA01000081">
    <property type="protein sequence ID" value="ERJ75890.1"/>
    <property type="molecule type" value="Genomic_DNA"/>
</dbReference>
<dbReference type="Pfam" id="PF09704">
    <property type="entry name" value="Cas_Cas5d"/>
    <property type="match status" value="1"/>
</dbReference>
<evidence type="ECO:0000313" key="3">
    <source>
        <dbReference type="Proteomes" id="UP000016617"/>
    </source>
</evidence>
<dbReference type="CDD" id="cd09756">
    <property type="entry name" value="Cas5_I-E"/>
    <property type="match status" value="1"/>
</dbReference>
<dbReference type="PATRIC" id="fig|1227275.3.peg.1171"/>
<dbReference type="GO" id="GO:0003723">
    <property type="term" value="F:RNA binding"/>
    <property type="evidence" value="ECO:0007669"/>
    <property type="project" value="InterPro"/>
</dbReference>
<dbReference type="NCBIfam" id="TIGR02593">
    <property type="entry name" value="CRISPR_cas5"/>
    <property type="match status" value="1"/>
</dbReference>
<proteinExistence type="predicted"/>
<dbReference type="NCBIfam" id="TIGR01868">
    <property type="entry name" value="casD_Cas5e"/>
    <property type="match status" value="1"/>
</dbReference>
<dbReference type="GO" id="GO:0051607">
    <property type="term" value="P:defense response to virus"/>
    <property type="evidence" value="ECO:0007669"/>
    <property type="project" value="UniProtKB-KW"/>
</dbReference>
<organism evidence="2 3">
    <name type="scientific">Streptococcus sobrinus W1703</name>
    <dbReference type="NCBI Taxonomy" id="1227275"/>
    <lineage>
        <taxon>Bacteria</taxon>
        <taxon>Bacillati</taxon>
        <taxon>Bacillota</taxon>
        <taxon>Bacilli</taxon>
        <taxon>Lactobacillales</taxon>
        <taxon>Streptococcaceae</taxon>
        <taxon>Streptococcus</taxon>
    </lineage>
</organism>
<dbReference type="InterPro" id="IPR013422">
    <property type="entry name" value="CRISPR-assoc_prot_Cas5_N"/>
</dbReference>
<dbReference type="HOGENOM" id="CLU_084726_1_0_9"/>
<comment type="caution">
    <text evidence="2">The sequence shown here is derived from an EMBL/GenBank/DDBJ whole genome shotgun (WGS) entry which is preliminary data.</text>
</comment>
<name>U2J7Y0_9STRE</name>
<dbReference type="GO" id="GO:0043571">
    <property type="term" value="P:maintenance of CRISPR repeat elements"/>
    <property type="evidence" value="ECO:0007669"/>
    <property type="project" value="InterPro"/>
</dbReference>